<sequence>MTIRLKGMTWNHPRGYDPMVASARLWQEKTGVSIEWDKRSLQDFESFPVEELARQYDMIVIDHPHVGQITAENCLAPLDVEGREDERKALAEGSVGASYPSYNYNGRQWAFPLDAASQVMAYREDLLSSVPNDWESLIGLAREGRVLLPLRPPHSLMTFYTLAANIGTPCRNDGPGPLIGEADGIAVYEMLAELASLVPADNFAMDPIAVLEALAAPGSKAVLSPYIYGYVNYAMDGFRPHRLTFTDIPALGDNGPRGSALGGTGIAVSAFSQNKQAAVDYAYWVAGGAVQSGLYPEAGGQPGHDAGWTDDAVNARTHDFYRNTRKTLETAYLRPRHNGYMRFQAEASEALNEALRDGATPHATIGRINRLFEESF</sequence>
<dbReference type="GO" id="GO:0015768">
    <property type="term" value="P:maltose transport"/>
    <property type="evidence" value="ECO:0007669"/>
    <property type="project" value="TreeGrafter"/>
</dbReference>
<evidence type="ECO:0000256" key="2">
    <source>
        <dbReference type="ARBA" id="ARBA00022448"/>
    </source>
</evidence>
<accession>A0A1U9Z8R1</accession>
<dbReference type="KEGG" id="mmed:Mame_04728"/>
<evidence type="ECO:0000256" key="1">
    <source>
        <dbReference type="ARBA" id="ARBA00008520"/>
    </source>
</evidence>
<proteinExistence type="inferred from homology"/>
<dbReference type="Pfam" id="PF13416">
    <property type="entry name" value="SBP_bac_8"/>
    <property type="match status" value="1"/>
</dbReference>
<dbReference type="PANTHER" id="PTHR30061">
    <property type="entry name" value="MALTOSE-BINDING PERIPLASMIC PROTEIN"/>
    <property type="match status" value="1"/>
</dbReference>
<keyword evidence="2" id="KW-0813">Transport</keyword>
<protein>
    <submittedName>
        <fullName evidence="5">Maltose-binding periplasmic protein</fullName>
    </submittedName>
</protein>
<dbReference type="SUPFAM" id="SSF53850">
    <property type="entry name" value="Periplasmic binding protein-like II"/>
    <property type="match status" value="1"/>
</dbReference>
<dbReference type="GO" id="GO:1901982">
    <property type="term" value="F:maltose binding"/>
    <property type="evidence" value="ECO:0007669"/>
    <property type="project" value="TreeGrafter"/>
</dbReference>
<comment type="similarity">
    <text evidence="1">Belongs to the bacterial solute-binding protein 1 family.</text>
</comment>
<dbReference type="AlphaFoldDB" id="A0A1U9Z8R1"/>
<keyword evidence="5" id="KW-0614">Plasmid</keyword>
<keyword evidence="3" id="KW-0732">Signal</keyword>
<dbReference type="Proteomes" id="UP000191135">
    <property type="component" value="Plasmid pMM593"/>
</dbReference>
<dbReference type="Gene3D" id="3.40.190.10">
    <property type="entry name" value="Periplasmic binding protein-like II"/>
    <property type="match status" value="1"/>
</dbReference>
<keyword evidence="6" id="KW-1185">Reference proteome</keyword>
<organism evidence="5 6">
    <name type="scientific">Martelella mediterranea DSM 17316</name>
    <dbReference type="NCBI Taxonomy" id="1122214"/>
    <lineage>
        <taxon>Bacteria</taxon>
        <taxon>Pseudomonadati</taxon>
        <taxon>Pseudomonadota</taxon>
        <taxon>Alphaproteobacteria</taxon>
        <taxon>Hyphomicrobiales</taxon>
        <taxon>Aurantimonadaceae</taxon>
        <taxon>Martelella</taxon>
    </lineage>
</organism>
<dbReference type="GO" id="GO:0055052">
    <property type="term" value="C:ATP-binding cassette (ABC) transporter complex, substrate-binding subunit-containing"/>
    <property type="evidence" value="ECO:0007669"/>
    <property type="project" value="TreeGrafter"/>
</dbReference>
<dbReference type="GO" id="GO:0042956">
    <property type="term" value="P:maltodextrin transmembrane transport"/>
    <property type="evidence" value="ECO:0007669"/>
    <property type="project" value="TreeGrafter"/>
</dbReference>
<dbReference type="InterPro" id="IPR006059">
    <property type="entry name" value="SBP"/>
</dbReference>
<evidence type="ECO:0000313" key="6">
    <source>
        <dbReference type="Proteomes" id="UP000191135"/>
    </source>
</evidence>
<dbReference type="EMBL" id="CP020331">
    <property type="protein sequence ID" value="AQZ54020.1"/>
    <property type="molecule type" value="Genomic_DNA"/>
</dbReference>
<dbReference type="eggNOG" id="COG1653">
    <property type="taxonomic scope" value="Bacteria"/>
</dbReference>
<name>A0A1U9Z8R1_9HYPH</name>
<evidence type="ECO:0000256" key="4">
    <source>
        <dbReference type="ARBA" id="ARBA00022764"/>
    </source>
</evidence>
<geneLocation type="plasmid" evidence="6">
    <name>pmm593</name>
</geneLocation>
<gene>
    <name evidence="5" type="ORF">Mame_04728</name>
</gene>
<dbReference type="PANTHER" id="PTHR30061:SF50">
    <property type="entry name" value="MALTOSE_MALTODEXTRIN-BINDING PERIPLASMIC PROTEIN"/>
    <property type="match status" value="1"/>
</dbReference>
<keyword evidence="4" id="KW-0574">Periplasm</keyword>
<reference evidence="5 6" key="1">
    <citation type="submission" date="2017-03" db="EMBL/GenBank/DDBJ databases">
        <title>Foreign affairs: Plasmid Transfer between Roseobacters and Rhizobia.</title>
        <authorList>
            <person name="Bartling P."/>
            <person name="Bunk B."/>
            <person name="Overmann J."/>
            <person name="Brinkmann H."/>
            <person name="Petersen J."/>
        </authorList>
    </citation>
    <scope>NUCLEOTIDE SEQUENCE [LARGE SCALE GENOMIC DNA]</scope>
    <source>
        <strain evidence="5 6">MACL11</strain>
        <plasmid evidence="6">Plasmid pmm593</plasmid>
    </source>
</reference>
<evidence type="ECO:0000256" key="3">
    <source>
        <dbReference type="ARBA" id="ARBA00022729"/>
    </source>
</evidence>
<evidence type="ECO:0000313" key="5">
    <source>
        <dbReference type="EMBL" id="AQZ54020.1"/>
    </source>
</evidence>